<evidence type="ECO:0000256" key="1">
    <source>
        <dbReference type="SAM" id="Phobius"/>
    </source>
</evidence>
<keyword evidence="3" id="KW-0418">Kinase</keyword>
<dbReference type="InterPro" id="IPR010559">
    <property type="entry name" value="Sig_transdc_His_kin_internal"/>
</dbReference>
<evidence type="ECO:0000313" key="4">
    <source>
        <dbReference type="Proteomes" id="UP000718451"/>
    </source>
</evidence>
<reference evidence="3 4" key="1">
    <citation type="submission" date="2020-04" db="EMBL/GenBank/DDBJ databases">
        <authorList>
            <person name="Yoon J."/>
        </authorList>
    </citation>
    <scope>NUCLEOTIDE SEQUENCE [LARGE SCALE GENOMIC DNA]</scope>
    <source>
        <strain evidence="3 4">DJ-13</strain>
    </source>
</reference>
<evidence type="ECO:0000313" key="3">
    <source>
        <dbReference type="EMBL" id="NKI32326.1"/>
    </source>
</evidence>
<sequence length="344" mass="40429">MNRLFVHNPWFRLFGPLFSGTLVYLLLLLINDSVLSINEDFLSQELFVCIALAYLSQEFLRLSLLIFGRFDLENRPFLRVVLQLMVSLILTVVLVTGAVYLYFSKVLFYEPNFRELLIFNSIFSFITLLYVVLYFGHYFLYRRNTSKIKREELALNEVDHAFNHYVKGINPSLLFESLEAMLVEMKSNPDRAEELSDRFSEVYRYMLSKRKQEVVTINEEMTVAKHLIRLFNHLPYRKVELENLVKSGFQVLPTTILVLIQNIVRSTIVSEKQKLSIKFDEVGEMLTISYKPEEKLQLSFNQYSIKDLSKSYSYYTEKPISIHMDGTMRIIALPKLNLDERSNN</sequence>
<protein>
    <submittedName>
        <fullName evidence="3">Histidine kinase</fullName>
    </submittedName>
</protein>
<dbReference type="RefSeq" id="WP_168552537.1">
    <property type="nucleotide sequence ID" value="NZ_JAAWWL010000002.1"/>
</dbReference>
<comment type="caution">
    <text evidence="3">The sequence shown here is derived from an EMBL/GenBank/DDBJ whole genome shotgun (WGS) entry which is preliminary data.</text>
</comment>
<gene>
    <name evidence="3" type="ORF">HCU67_10260</name>
</gene>
<keyword evidence="1" id="KW-1133">Transmembrane helix</keyword>
<feature type="transmembrane region" description="Helical" evidence="1">
    <location>
        <begin position="122"/>
        <end position="141"/>
    </location>
</feature>
<feature type="transmembrane region" description="Helical" evidence="1">
    <location>
        <begin position="80"/>
        <end position="102"/>
    </location>
</feature>
<evidence type="ECO:0000259" key="2">
    <source>
        <dbReference type="Pfam" id="PF06580"/>
    </source>
</evidence>
<accession>A0ABX1GQY0</accession>
<dbReference type="Proteomes" id="UP000718451">
    <property type="component" value="Unassembled WGS sequence"/>
</dbReference>
<keyword evidence="1" id="KW-0472">Membrane</keyword>
<dbReference type="Pfam" id="PF06580">
    <property type="entry name" value="His_kinase"/>
    <property type="match status" value="1"/>
</dbReference>
<dbReference type="GO" id="GO:0016301">
    <property type="term" value="F:kinase activity"/>
    <property type="evidence" value="ECO:0007669"/>
    <property type="project" value="UniProtKB-KW"/>
</dbReference>
<feature type="domain" description="Signal transduction histidine kinase internal region" evidence="2">
    <location>
        <begin position="169"/>
        <end position="230"/>
    </location>
</feature>
<dbReference type="EMBL" id="JAAWWL010000002">
    <property type="protein sequence ID" value="NKI32326.1"/>
    <property type="molecule type" value="Genomic_DNA"/>
</dbReference>
<keyword evidence="1" id="KW-0812">Transmembrane</keyword>
<name>A0ABX1GQY0_9FLAO</name>
<keyword evidence="3" id="KW-0808">Transferase</keyword>
<feature type="transmembrane region" description="Helical" evidence="1">
    <location>
        <begin position="12"/>
        <end position="30"/>
    </location>
</feature>
<keyword evidence="4" id="KW-1185">Reference proteome</keyword>
<proteinExistence type="predicted"/>
<feature type="transmembrane region" description="Helical" evidence="1">
    <location>
        <begin position="42"/>
        <end position="68"/>
    </location>
</feature>
<organism evidence="3 4">
    <name type="scientific">Croceivirga thetidis</name>
    <dbReference type="NCBI Taxonomy" id="2721623"/>
    <lineage>
        <taxon>Bacteria</taxon>
        <taxon>Pseudomonadati</taxon>
        <taxon>Bacteroidota</taxon>
        <taxon>Flavobacteriia</taxon>
        <taxon>Flavobacteriales</taxon>
        <taxon>Flavobacteriaceae</taxon>
        <taxon>Croceivirga</taxon>
    </lineage>
</organism>